<feature type="transmembrane region" description="Helical" evidence="1">
    <location>
        <begin position="63"/>
        <end position="84"/>
    </location>
</feature>
<feature type="transmembrane region" description="Helical" evidence="1">
    <location>
        <begin position="29"/>
        <end position="51"/>
    </location>
</feature>
<comment type="caution">
    <text evidence="2">The sequence shown here is derived from an EMBL/GenBank/DDBJ whole genome shotgun (WGS) entry which is preliminary data.</text>
</comment>
<keyword evidence="1" id="KW-1133">Transmembrane helix</keyword>
<protein>
    <submittedName>
        <fullName evidence="2">Uncharacterized protein</fullName>
    </submittedName>
</protein>
<evidence type="ECO:0000313" key="2">
    <source>
        <dbReference type="EMBL" id="MBS4105005.1"/>
    </source>
</evidence>
<evidence type="ECO:0000256" key="1">
    <source>
        <dbReference type="SAM" id="Phobius"/>
    </source>
</evidence>
<keyword evidence="1" id="KW-0812">Transmembrane</keyword>
<sequence length="89" mass="9296">HGLFLLILLSMVAGTAVSALTLNMTKLHKPIAIALGLIAIGAFIDSHATVLTRPAQLYFSQALVAFASAMFVGPALLIGVGRVLQTNPR</sequence>
<proteinExistence type="predicted"/>
<keyword evidence="3" id="KW-1185">Reference proteome</keyword>
<name>A0ABS5NL44_TSUPA</name>
<dbReference type="EMBL" id="JAGXOE010000757">
    <property type="protein sequence ID" value="MBS4105005.1"/>
    <property type="molecule type" value="Genomic_DNA"/>
</dbReference>
<feature type="non-terminal residue" evidence="2">
    <location>
        <position position="89"/>
    </location>
</feature>
<evidence type="ECO:0000313" key="3">
    <source>
        <dbReference type="Proteomes" id="UP000676853"/>
    </source>
</evidence>
<keyword evidence="1" id="KW-0472">Membrane</keyword>
<accession>A0ABS5NL44</accession>
<gene>
    <name evidence="2" type="ORF">KFZ73_27695</name>
</gene>
<reference evidence="2 3" key="1">
    <citation type="submission" date="2021-04" db="EMBL/GenBank/DDBJ databases">
        <title>Whole genome sequence analysis of a thiophenic sulfur metabolizing bacteria.</title>
        <authorList>
            <person name="Akhtar N."/>
            <person name="Akram J."/>
            <person name="Aslam A."/>
        </authorList>
    </citation>
    <scope>NUCLEOTIDE SEQUENCE [LARGE SCALE GENOMIC DNA]</scope>
    <source>
        <strain evidence="2 3">3OW</strain>
    </source>
</reference>
<organism evidence="2 3">
    <name type="scientific">Tsukamurella paurometabola</name>
    <name type="common">Corynebacterium paurometabolum</name>
    <dbReference type="NCBI Taxonomy" id="2061"/>
    <lineage>
        <taxon>Bacteria</taxon>
        <taxon>Bacillati</taxon>
        <taxon>Actinomycetota</taxon>
        <taxon>Actinomycetes</taxon>
        <taxon>Mycobacteriales</taxon>
        <taxon>Tsukamurellaceae</taxon>
        <taxon>Tsukamurella</taxon>
    </lineage>
</organism>
<dbReference type="Proteomes" id="UP000676853">
    <property type="component" value="Unassembled WGS sequence"/>
</dbReference>
<feature type="non-terminal residue" evidence="2">
    <location>
        <position position="1"/>
    </location>
</feature>